<feature type="region of interest" description="Disordered" evidence="3">
    <location>
        <begin position="1"/>
        <end position="20"/>
    </location>
</feature>
<protein>
    <submittedName>
        <fullName evidence="5">Rhif polyketide synthase, rhizoxin biosynthesis</fullName>
    </submittedName>
</protein>
<dbReference type="SUPFAM" id="SSF53474">
    <property type="entry name" value="alpha/beta-Hydrolases"/>
    <property type="match status" value="1"/>
</dbReference>
<dbReference type="Pfam" id="PF00975">
    <property type="entry name" value="Thioesterase"/>
    <property type="match status" value="1"/>
</dbReference>
<dbReference type="AlphaFoldDB" id="F6G854"/>
<feature type="compositionally biased region" description="Polar residues" evidence="3">
    <location>
        <begin position="1"/>
        <end position="15"/>
    </location>
</feature>
<dbReference type="GO" id="GO:0031177">
    <property type="term" value="F:phosphopantetheine binding"/>
    <property type="evidence" value="ECO:0007669"/>
    <property type="project" value="InterPro"/>
</dbReference>
<keyword evidence="2" id="KW-0597">Phosphoprotein</keyword>
<dbReference type="SMART" id="SM00824">
    <property type="entry name" value="PKS_TE"/>
    <property type="match status" value="1"/>
</dbReference>
<feature type="domain" description="Carrier" evidence="4">
    <location>
        <begin position="58"/>
        <end position="133"/>
    </location>
</feature>
<organism evidence="5 6">
    <name type="scientific">Ralstonia solanacearum (strain Po82)</name>
    <dbReference type="NCBI Taxonomy" id="1031711"/>
    <lineage>
        <taxon>Bacteria</taxon>
        <taxon>Pseudomonadati</taxon>
        <taxon>Pseudomonadota</taxon>
        <taxon>Betaproteobacteria</taxon>
        <taxon>Burkholderiales</taxon>
        <taxon>Burkholderiaceae</taxon>
        <taxon>Ralstonia</taxon>
        <taxon>Ralstonia solanacearum species complex</taxon>
    </lineage>
</organism>
<dbReference type="SMART" id="SM00823">
    <property type="entry name" value="PKS_PP"/>
    <property type="match status" value="1"/>
</dbReference>
<evidence type="ECO:0000256" key="2">
    <source>
        <dbReference type="ARBA" id="ARBA00022553"/>
    </source>
</evidence>
<dbReference type="InterPro" id="IPR020802">
    <property type="entry name" value="TesA-like"/>
</dbReference>
<keyword evidence="1" id="KW-0596">Phosphopantetheine</keyword>
<dbReference type="InterPro" id="IPR029058">
    <property type="entry name" value="AB_hydrolase_fold"/>
</dbReference>
<dbReference type="GO" id="GO:0005829">
    <property type="term" value="C:cytosol"/>
    <property type="evidence" value="ECO:0007669"/>
    <property type="project" value="TreeGrafter"/>
</dbReference>
<dbReference type="PATRIC" id="fig|1031711.3.peg.3429"/>
<evidence type="ECO:0000313" key="5">
    <source>
        <dbReference type="EMBL" id="AEG70805.1"/>
    </source>
</evidence>
<dbReference type="FunFam" id="1.10.1200.10:FF:000016">
    <property type="entry name" value="Non-ribosomal peptide synthase"/>
    <property type="match status" value="1"/>
</dbReference>
<proteinExistence type="predicted"/>
<name>F6G854_RALS8</name>
<dbReference type="PANTHER" id="PTHR45527:SF1">
    <property type="entry name" value="FATTY ACID SYNTHASE"/>
    <property type="match status" value="1"/>
</dbReference>
<dbReference type="InterPro" id="IPR009081">
    <property type="entry name" value="PP-bd_ACP"/>
</dbReference>
<keyword evidence="5" id="KW-0614">Plasmid</keyword>
<dbReference type="EMBL" id="CP002820">
    <property type="protein sequence ID" value="AEG70805.1"/>
    <property type="molecule type" value="Genomic_DNA"/>
</dbReference>
<evidence type="ECO:0000256" key="3">
    <source>
        <dbReference type="SAM" id="MobiDB-lite"/>
    </source>
</evidence>
<accession>F6G854</accession>
<dbReference type="PANTHER" id="PTHR45527">
    <property type="entry name" value="NONRIBOSOMAL PEPTIDE SYNTHETASE"/>
    <property type="match status" value="1"/>
</dbReference>
<evidence type="ECO:0000256" key="1">
    <source>
        <dbReference type="ARBA" id="ARBA00022450"/>
    </source>
</evidence>
<dbReference type="RefSeq" id="WP_014618473.1">
    <property type="nucleotide sequence ID" value="NC_017575.1"/>
</dbReference>
<dbReference type="PROSITE" id="PS00012">
    <property type="entry name" value="PHOSPHOPANTETHEINE"/>
    <property type="match status" value="1"/>
</dbReference>
<dbReference type="GO" id="GO:0072330">
    <property type="term" value="P:monocarboxylic acid biosynthetic process"/>
    <property type="evidence" value="ECO:0007669"/>
    <property type="project" value="UniProtKB-ARBA"/>
</dbReference>
<dbReference type="Gene3D" id="3.40.50.1820">
    <property type="entry name" value="alpha/beta hydrolase"/>
    <property type="match status" value="1"/>
</dbReference>
<sequence>MSSRPMRSNPSQQRCAATWPGACPTTWSPPRWSCSTRCRSRPTARSTAKPCPRPRSPATLTPNEHALAALFAEALGRDAVGVDDSFFDLGGHSLLATRLVSRIRAELDVALPVRALFEAPSVAQLAQRLDTDAAAGDLDTVLPLRAAGSKRPLFCVHTATGLGWPYAGLVAHVGREVPVYALQSPFLDADAPLHGDIGAVVDRYIAAMLAVQPHGPYRLLGWSIGGVIAHRIATRLEQLGHAVELLALLDSHPAQRTPAQPPTDAQLLRRFLDIIGWPADEGEVETEHPLDTLARIHARHDRLSVLTLAQVHRLFEVFKHHLRLWRAPDLGRLTGRTVFFEATQTAPRPDPLHTLWTPHVADAMTVHAIPCIHDDMARPACLAAIGRQLRDAL</sequence>
<geneLocation type="plasmid" evidence="6"/>
<evidence type="ECO:0000259" key="4">
    <source>
        <dbReference type="PROSITE" id="PS50075"/>
    </source>
</evidence>
<dbReference type="Proteomes" id="UP000007953">
    <property type="component" value="Plasmid megaplasmid"/>
</dbReference>
<dbReference type="PROSITE" id="PS50075">
    <property type="entry name" value="CARRIER"/>
    <property type="match status" value="1"/>
</dbReference>
<reference evidence="5 6" key="1">
    <citation type="journal article" date="2011" name="J. Bacteriol.">
        <title>Complete genome sequence of the plant pathogen Ralstonia solanacearum strain Po82.</title>
        <authorList>
            <person name="Xu J."/>
            <person name="Zheng H.J."/>
            <person name="Liu L."/>
            <person name="Pan Z.C."/>
            <person name="Prior P."/>
            <person name="Tang B."/>
            <person name="Xu J.S."/>
            <person name="Zhang H."/>
            <person name="Tian Q."/>
            <person name="Zhang L.Q."/>
            <person name="Feng J."/>
        </authorList>
    </citation>
    <scope>NUCLEOTIDE SEQUENCE [LARGE SCALE GENOMIC DNA]</scope>
    <source>
        <strain evidence="5 6">Po82</strain>
        <plasmid evidence="5">megaplasmid</plasmid>
    </source>
</reference>
<dbReference type="SUPFAM" id="SSF47336">
    <property type="entry name" value="ACP-like"/>
    <property type="match status" value="1"/>
</dbReference>
<dbReference type="Pfam" id="PF00550">
    <property type="entry name" value="PP-binding"/>
    <property type="match status" value="1"/>
</dbReference>
<dbReference type="InterPro" id="IPR036736">
    <property type="entry name" value="ACP-like_sf"/>
</dbReference>
<dbReference type="InterPro" id="IPR020806">
    <property type="entry name" value="PKS_PP-bd"/>
</dbReference>
<dbReference type="GO" id="GO:0044550">
    <property type="term" value="P:secondary metabolite biosynthetic process"/>
    <property type="evidence" value="ECO:0007669"/>
    <property type="project" value="TreeGrafter"/>
</dbReference>
<evidence type="ECO:0000313" key="6">
    <source>
        <dbReference type="Proteomes" id="UP000007953"/>
    </source>
</evidence>
<dbReference type="InterPro" id="IPR006162">
    <property type="entry name" value="Ppantetheine_attach_site"/>
</dbReference>
<dbReference type="GO" id="GO:0043041">
    <property type="term" value="P:amino acid activation for nonribosomal peptide biosynthetic process"/>
    <property type="evidence" value="ECO:0007669"/>
    <property type="project" value="TreeGrafter"/>
</dbReference>
<feature type="region of interest" description="Disordered" evidence="3">
    <location>
        <begin position="38"/>
        <end position="59"/>
    </location>
</feature>
<dbReference type="KEGG" id="rsn:RSPO_m00164"/>
<dbReference type="HOGENOM" id="CLU_000022_2_11_4"/>
<gene>
    <name evidence="5" type="primary">rhiF</name>
    <name evidence="5" type="ordered locus">RSPO_m00164</name>
</gene>
<dbReference type="InterPro" id="IPR001031">
    <property type="entry name" value="Thioesterase"/>
</dbReference>